<feature type="domain" description="Surface antigen" evidence="9">
    <location>
        <begin position="74"/>
        <end position="157"/>
    </location>
</feature>
<dbReference type="AlphaFoldDB" id="A0A9J7AYJ7"/>
<evidence type="ECO:0000256" key="2">
    <source>
        <dbReference type="ARBA" id="ARBA00008681"/>
    </source>
</evidence>
<proteinExistence type="inferred from homology"/>
<gene>
    <name evidence="10" type="ORF">NUH88_07360</name>
</gene>
<accession>A0A9J7AYJ7</accession>
<evidence type="ECO:0000256" key="6">
    <source>
        <dbReference type="ARBA" id="ARBA00023288"/>
    </source>
</evidence>
<feature type="domain" description="Glycine zipper 2TM" evidence="8">
    <location>
        <begin position="29"/>
        <end position="70"/>
    </location>
</feature>
<dbReference type="EMBL" id="CP102480">
    <property type="protein sequence ID" value="UUX51505.1"/>
    <property type="molecule type" value="Genomic_DNA"/>
</dbReference>
<evidence type="ECO:0000256" key="1">
    <source>
        <dbReference type="ARBA" id="ARBA00004459"/>
    </source>
</evidence>
<dbReference type="Pfam" id="PF05433">
    <property type="entry name" value="Rick_17kDa_Anti"/>
    <property type="match status" value="1"/>
</dbReference>
<dbReference type="Proteomes" id="UP001060336">
    <property type="component" value="Chromosome"/>
</dbReference>
<keyword evidence="5" id="KW-0564">Palmitate</keyword>
<comment type="subcellular location">
    <subcellularLocation>
        <location evidence="1">Cell outer membrane</location>
        <topology evidence="1">Lipid-anchor</topology>
    </subcellularLocation>
</comment>
<dbReference type="KEGG" id="naci:NUH88_07360"/>
<comment type="similarity">
    <text evidence="2">Belongs to the rickettsiale 17 kDa surface antigen family.</text>
</comment>
<keyword evidence="4" id="KW-0732">Signal</keyword>
<organism evidence="10 11">
    <name type="scientific">Nisaea acidiphila</name>
    <dbReference type="NCBI Taxonomy" id="1862145"/>
    <lineage>
        <taxon>Bacteria</taxon>
        <taxon>Pseudomonadati</taxon>
        <taxon>Pseudomonadota</taxon>
        <taxon>Alphaproteobacteria</taxon>
        <taxon>Rhodospirillales</taxon>
        <taxon>Thalassobaculaceae</taxon>
        <taxon>Nisaea</taxon>
    </lineage>
</organism>
<keyword evidence="6" id="KW-0449">Lipoprotein</keyword>
<evidence type="ECO:0000313" key="10">
    <source>
        <dbReference type="EMBL" id="UUX51505.1"/>
    </source>
</evidence>
<evidence type="ECO:0000313" key="11">
    <source>
        <dbReference type="Proteomes" id="UP001060336"/>
    </source>
</evidence>
<dbReference type="Pfam" id="PF16998">
    <property type="entry name" value="17kDa_Anti_2"/>
    <property type="match status" value="1"/>
</dbReference>
<evidence type="ECO:0000256" key="7">
    <source>
        <dbReference type="SAM" id="MobiDB-lite"/>
    </source>
</evidence>
<dbReference type="InterPro" id="IPR016364">
    <property type="entry name" value="Surface_antigen_Rickettsia"/>
</dbReference>
<dbReference type="GO" id="GO:0009279">
    <property type="term" value="C:cell outer membrane"/>
    <property type="evidence" value="ECO:0007669"/>
    <property type="project" value="UniProtKB-SubCell"/>
</dbReference>
<keyword evidence="11" id="KW-1185">Reference proteome</keyword>
<feature type="compositionally biased region" description="Polar residues" evidence="7">
    <location>
        <begin position="95"/>
        <end position="114"/>
    </location>
</feature>
<dbReference type="InterPro" id="IPR032635">
    <property type="entry name" value="Anti_2"/>
</dbReference>
<reference evidence="10" key="1">
    <citation type="submission" date="2022-08" db="EMBL/GenBank/DDBJ databases">
        <title>Nisaea acidiphila sp. nov., isolated from a marine algal debris and emended description of the genus Nisaea Urios et al. 2008.</title>
        <authorList>
            <person name="Kwon K."/>
        </authorList>
    </citation>
    <scope>NUCLEOTIDE SEQUENCE</scope>
    <source>
        <strain evidence="10">MEBiC11861</strain>
    </source>
</reference>
<name>A0A9J7AYJ7_9PROT</name>
<evidence type="ECO:0000256" key="5">
    <source>
        <dbReference type="ARBA" id="ARBA00023139"/>
    </source>
</evidence>
<dbReference type="PIRSF" id="PIRSF002721">
    <property type="entry name" value="Surface_antigen_Rickettsia"/>
    <property type="match status" value="1"/>
</dbReference>
<evidence type="ECO:0000256" key="3">
    <source>
        <dbReference type="ARBA" id="ARBA00015281"/>
    </source>
</evidence>
<feature type="region of interest" description="Disordered" evidence="7">
    <location>
        <begin position="80"/>
        <end position="114"/>
    </location>
</feature>
<sequence>MKKHAAIAVAAAITLGACQTTELGPKQTAGGLLGAVGGAVVGSNIGGGKGTVAAVAAGTLLGAWLGSEIGRSLDNADRAAMAQSTQRSLEKNPVGVSTSWNNPDSGNSGTVTPTRTYQASSGQYCREYTQTVNVGGQTEEAYGTACRQPDGSWKIQN</sequence>
<evidence type="ECO:0000259" key="9">
    <source>
        <dbReference type="Pfam" id="PF16998"/>
    </source>
</evidence>
<evidence type="ECO:0000259" key="8">
    <source>
        <dbReference type="Pfam" id="PF05433"/>
    </source>
</evidence>
<dbReference type="RefSeq" id="WP_257771041.1">
    <property type="nucleotide sequence ID" value="NZ_CP102480.1"/>
</dbReference>
<dbReference type="PROSITE" id="PS51257">
    <property type="entry name" value="PROKAR_LIPOPROTEIN"/>
    <property type="match status" value="1"/>
</dbReference>
<protein>
    <recommendedName>
        <fullName evidence="3">17 kDa surface antigen</fullName>
    </recommendedName>
</protein>
<evidence type="ECO:0000256" key="4">
    <source>
        <dbReference type="ARBA" id="ARBA00022729"/>
    </source>
</evidence>
<dbReference type="InterPro" id="IPR008816">
    <property type="entry name" value="Gly_zipper_2TM_dom"/>
</dbReference>